<keyword evidence="5" id="KW-0067">ATP-binding</keyword>
<dbReference type="CDD" id="cd04246">
    <property type="entry name" value="AAK_AK-DapG-like"/>
    <property type="match status" value="1"/>
</dbReference>
<evidence type="ECO:0000256" key="2">
    <source>
        <dbReference type="ARBA" id="ARBA00022679"/>
    </source>
</evidence>
<evidence type="ECO:0000259" key="7">
    <source>
        <dbReference type="Pfam" id="PF00696"/>
    </source>
</evidence>
<accession>A0A644THG0</accession>
<dbReference type="SUPFAM" id="SSF53633">
    <property type="entry name" value="Carbamate kinase-like"/>
    <property type="match status" value="1"/>
</dbReference>
<dbReference type="GO" id="GO:0005524">
    <property type="term" value="F:ATP binding"/>
    <property type="evidence" value="ECO:0007669"/>
    <property type="project" value="UniProtKB-KW"/>
</dbReference>
<dbReference type="GO" id="GO:0004072">
    <property type="term" value="F:aspartate kinase activity"/>
    <property type="evidence" value="ECO:0007669"/>
    <property type="project" value="UniProtKB-EC"/>
</dbReference>
<dbReference type="PANTHER" id="PTHR21499:SF3">
    <property type="entry name" value="ASPARTOKINASE"/>
    <property type="match status" value="1"/>
</dbReference>
<dbReference type="GO" id="GO:0009089">
    <property type="term" value="P:lysine biosynthetic process via diaminopimelate"/>
    <property type="evidence" value="ECO:0007669"/>
    <property type="project" value="TreeGrafter"/>
</dbReference>
<gene>
    <name evidence="8" type="ORF">SDC9_11532</name>
</gene>
<dbReference type="GO" id="GO:0005829">
    <property type="term" value="C:cytosol"/>
    <property type="evidence" value="ECO:0007669"/>
    <property type="project" value="TreeGrafter"/>
</dbReference>
<protein>
    <recommendedName>
        <fullName evidence="7">Aspartate/glutamate/uridylate kinase domain-containing protein</fullName>
    </recommendedName>
</protein>
<feature type="domain" description="Aspartate/glutamate/uridylate kinase" evidence="7">
    <location>
        <begin position="3"/>
        <end position="235"/>
    </location>
</feature>
<reference evidence="8" key="1">
    <citation type="submission" date="2019-08" db="EMBL/GenBank/DDBJ databases">
        <authorList>
            <person name="Kucharzyk K."/>
            <person name="Murdoch R.W."/>
            <person name="Higgins S."/>
            <person name="Loffler F."/>
        </authorList>
    </citation>
    <scope>NUCLEOTIDE SEQUENCE</scope>
</reference>
<name>A0A644THG0_9ZZZZ</name>
<keyword evidence="2" id="KW-0808">Transferase</keyword>
<dbReference type="AlphaFoldDB" id="A0A644THG0"/>
<evidence type="ECO:0000256" key="6">
    <source>
        <dbReference type="ARBA" id="ARBA00047872"/>
    </source>
</evidence>
<dbReference type="InterPro" id="IPR018042">
    <property type="entry name" value="Aspartate_kinase_CS"/>
</dbReference>
<sequence>MALIVQKFGGTSLADPASRELLASKVKTALEAGDRLILVVSAMGRRGDPYATDTLLDLLNQYPGGADGLGRDLIASCGEVISACLIAALLNSRGIKAQPMTASSAGISATGDFLDANPGDIETSRLRKVLDEGAVPVVTGFQGMDGSGRVLTLGRGGSDTSAVAIAGALGADFVDIYKDVPGVAKADPRLIPQAPFMDFLDYDSMVRLARHGARVLHDKSADLARKLGIRIRVRSTFDDGPGTLIGPLGIVPPPPAFLGLSSSPKPGAEMKLVAVFAEGEGGTRIPPALKVAAKWRKEASVSQIDSRDADAVAFLCSQEYTPIFASDLYDALDY</sequence>
<dbReference type="GO" id="GO:0009090">
    <property type="term" value="P:homoserine biosynthetic process"/>
    <property type="evidence" value="ECO:0007669"/>
    <property type="project" value="TreeGrafter"/>
</dbReference>
<comment type="similarity">
    <text evidence="1">Belongs to the aspartokinase family.</text>
</comment>
<evidence type="ECO:0000256" key="5">
    <source>
        <dbReference type="ARBA" id="ARBA00022840"/>
    </source>
</evidence>
<dbReference type="Gene3D" id="3.40.1160.10">
    <property type="entry name" value="Acetylglutamate kinase-like"/>
    <property type="match status" value="1"/>
</dbReference>
<evidence type="ECO:0000256" key="3">
    <source>
        <dbReference type="ARBA" id="ARBA00022741"/>
    </source>
</evidence>
<dbReference type="PANTHER" id="PTHR21499">
    <property type="entry name" value="ASPARTATE KINASE"/>
    <property type="match status" value="1"/>
</dbReference>
<comment type="catalytic activity">
    <reaction evidence="6">
        <text>L-aspartate + ATP = 4-phospho-L-aspartate + ADP</text>
        <dbReference type="Rhea" id="RHEA:23776"/>
        <dbReference type="ChEBI" id="CHEBI:29991"/>
        <dbReference type="ChEBI" id="CHEBI:30616"/>
        <dbReference type="ChEBI" id="CHEBI:57535"/>
        <dbReference type="ChEBI" id="CHEBI:456216"/>
        <dbReference type="EC" id="2.7.2.4"/>
    </reaction>
</comment>
<dbReference type="PROSITE" id="PS00324">
    <property type="entry name" value="ASPARTOKINASE"/>
    <property type="match status" value="1"/>
</dbReference>
<evidence type="ECO:0000256" key="4">
    <source>
        <dbReference type="ARBA" id="ARBA00022777"/>
    </source>
</evidence>
<comment type="caution">
    <text evidence="8">The sequence shown here is derived from an EMBL/GenBank/DDBJ whole genome shotgun (WGS) entry which is preliminary data.</text>
</comment>
<dbReference type="Pfam" id="PF00696">
    <property type="entry name" value="AA_kinase"/>
    <property type="match status" value="1"/>
</dbReference>
<dbReference type="InterPro" id="IPR036393">
    <property type="entry name" value="AceGlu_kinase-like_sf"/>
</dbReference>
<dbReference type="EMBL" id="VSSQ01000030">
    <property type="protein sequence ID" value="MPL65867.1"/>
    <property type="molecule type" value="Genomic_DNA"/>
</dbReference>
<keyword evidence="3" id="KW-0547">Nucleotide-binding</keyword>
<dbReference type="InterPro" id="IPR001048">
    <property type="entry name" value="Asp/Glu/Uridylate_kinase"/>
</dbReference>
<evidence type="ECO:0000313" key="8">
    <source>
        <dbReference type="EMBL" id="MPL65867.1"/>
    </source>
</evidence>
<organism evidence="8">
    <name type="scientific">bioreactor metagenome</name>
    <dbReference type="NCBI Taxonomy" id="1076179"/>
    <lineage>
        <taxon>unclassified sequences</taxon>
        <taxon>metagenomes</taxon>
        <taxon>ecological metagenomes</taxon>
    </lineage>
</organism>
<keyword evidence="4" id="KW-0418">Kinase</keyword>
<proteinExistence type="inferred from homology"/>
<evidence type="ECO:0000256" key="1">
    <source>
        <dbReference type="ARBA" id="ARBA00010122"/>
    </source>
</evidence>